<sequence>MTSQNLTCQTSSTSTIDILVTMNSTLAHFLNMVP</sequence>
<proteinExistence type="predicted"/>
<name>A0A0A8ZAL8_ARUDO</name>
<organism evidence="1">
    <name type="scientific">Arundo donax</name>
    <name type="common">Giant reed</name>
    <name type="synonym">Donax arundinaceus</name>
    <dbReference type="NCBI Taxonomy" id="35708"/>
    <lineage>
        <taxon>Eukaryota</taxon>
        <taxon>Viridiplantae</taxon>
        <taxon>Streptophyta</taxon>
        <taxon>Embryophyta</taxon>
        <taxon>Tracheophyta</taxon>
        <taxon>Spermatophyta</taxon>
        <taxon>Magnoliopsida</taxon>
        <taxon>Liliopsida</taxon>
        <taxon>Poales</taxon>
        <taxon>Poaceae</taxon>
        <taxon>PACMAD clade</taxon>
        <taxon>Arundinoideae</taxon>
        <taxon>Arundineae</taxon>
        <taxon>Arundo</taxon>
    </lineage>
</organism>
<dbReference type="AlphaFoldDB" id="A0A0A8ZAL8"/>
<reference evidence="1" key="1">
    <citation type="submission" date="2014-09" db="EMBL/GenBank/DDBJ databases">
        <authorList>
            <person name="Magalhaes I.L.F."/>
            <person name="Oliveira U."/>
            <person name="Santos F.R."/>
            <person name="Vidigal T.H.D.A."/>
            <person name="Brescovit A.D."/>
            <person name="Santos A.J."/>
        </authorList>
    </citation>
    <scope>NUCLEOTIDE SEQUENCE</scope>
    <source>
        <tissue evidence="1">Shoot tissue taken approximately 20 cm above the soil surface</tissue>
    </source>
</reference>
<reference evidence="1" key="2">
    <citation type="journal article" date="2015" name="Data Brief">
        <title>Shoot transcriptome of the giant reed, Arundo donax.</title>
        <authorList>
            <person name="Barrero R.A."/>
            <person name="Guerrero F.D."/>
            <person name="Moolhuijzen P."/>
            <person name="Goolsby J.A."/>
            <person name="Tidwell J."/>
            <person name="Bellgard S.E."/>
            <person name="Bellgard M.I."/>
        </authorList>
    </citation>
    <scope>NUCLEOTIDE SEQUENCE</scope>
    <source>
        <tissue evidence="1">Shoot tissue taken approximately 20 cm above the soil surface</tissue>
    </source>
</reference>
<evidence type="ECO:0000313" key="1">
    <source>
        <dbReference type="EMBL" id="JAD33775.1"/>
    </source>
</evidence>
<accession>A0A0A8ZAL8</accession>
<dbReference type="EMBL" id="GBRH01264120">
    <property type="protein sequence ID" value="JAD33775.1"/>
    <property type="molecule type" value="Transcribed_RNA"/>
</dbReference>
<protein>
    <submittedName>
        <fullName evidence="1">Uncharacterized protein</fullName>
    </submittedName>
</protein>